<comment type="caution">
    <text evidence="3">The sequence shown here is derived from an EMBL/GenBank/DDBJ whole genome shotgun (WGS) entry which is preliminary data.</text>
</comment>
<organism evidence="3">
    <name type="scientific">marine sediment metagenome</name>
    <dbReference type="NCBI Taxonomy" id="412755"/>
    <lineage>
        <taxon>unclassified sequences</taxon>
        <taxon>metagenomes</taxon>
        <taxon>ecological metagenomes</taxon>
    </lineage>
</organism>
<sequence>MLIFPFLFLEMQLKILPSNLIGLIDTYTIMIQKVKMLKEKHLRELKQELNRVISELINLGAIKIIEFGSSVREELSLTSDIDLIVIIKTDQNFVERSAAIYKKVKPKDVDLLIYTPIEFKRMKKENLFIQHVLKEGKVIYEGNK</sequence>
<dbReference type="PANTHER" id="PTHR43449">
    <property type="entry name" value="NUCLEOTIDYLTRANSFERASE"/>
    <property type="match status" value="1"/>
</dbReference>
<dbReference type="AlphaFoldDB" id="A0A0F9TPT5"/>
<dbReference type="InterPro" id="IPR041633">
    <property type="entry name" value="Polbeta"/>
</dbReference>
<dbReference type="Pfam" id="PF18765">
    <property type="entry name" value="Polbeta"/>
    <property type="match status" value="1"/>
</dbReference>
<evidence type="ECO:0000259" key="2">
    <source>
        <dbReference type="Pfam" id="PF18765"/>
    </source>
</evidence>
<protein>
    <recommendedName>
        <fullName evidence="2">Polymerase beta nucleotidyltransferase domain-containing protein</fullName>
    </recommendedName>
</protein>
<name>A0A0F9TPT5_9ZZZZ</name>
<gene>
    <name evidence="3" type="ORF">LCGC14_0703640</name>
</gene>
<proteinExistence type="predicted"/>
<feature type="coiled-coil region" evidence="1">
    <location>
        <begin position="31"/>
        <end position="62"/>
    </location>
</feature>
<dbReference type="EMBL" id="LAZR01001514">
    <property type="protein sequence ID" value="KKN43398.1"/>
    <property type="molecule type" value="Genomic_DNA"/>
</dbReference>
<feature type="domain" description="Polymerase beta nucleotidyltransferase" evidence="2">
    <location>
        <begin position="63"/>
        <end position="143"/>
    </location>
</feature>
<accession>A0A0F9TPT5</accession>
<dbReference type="InterPro" id="IPR043519">
    <property type="entry name" value="NT_sf"/>
</dbReference>
<keyword evidence="1" id="KW-0175">Coiled coil</keyword>
<dbReference type="PANTHER" id="PTHR43449:SF1">
    <property type="entry name" value="POLYMERASE BETA NUCLEOTIDYLTRANSFERASE DOMAIN-CONTAINING PROTEIN"/>
    <property type="match status" value="1"/>
</dbReference>
<evidence type="ECO:0000313" key="3">
    <source>
        <dbReference type="EMBL" id="KKN43398.1"/>
    </source>
</evidence>
<dbReference type="CDD" id="cd05403">
    <property type="entry name" value="NT_KNTase_like"/>
    <property type="match status" value="1"/>
</dbReference>
<reference evidence="3" key="1">
    <citation type="journal article" date="2015" name="Nature">
        <title>Complex archaea that bridge the gap between prokaryotes and eukaryotes.</title>
        <authorList>
            <person name="Spang A."/>
            <person name="Saw J.H."/>
            <person name="Jorgensen S.L."/>
            <person name="Zaremba-Niedzwiedzka K."/>
            <person name="Martijn J."/>
            <person name="Lind A.E."/>
            <person name="van Eijk R."/>
            <person name="Schleper C."/>
            <person name="Guy L."/>
            <person name="Ettema T.J."/>
        </authorList>
    </citation>
    <scope>NUCLEOTIDE SEQUENCE</scope>
</reference>
<dbReference type="SUPFAM" id="SSF81301">
    <property type="entry name" value="Nucleotidyltransferase"/>
    <property type="match status" value="1"/>
</dbReference>
<dbReference type="Gene3D" id="3.30.460.10">
    <property type="entry name" value="Beta Polymerase, domain 2"/>
    <property type="match status" value="1"/>
</dbReference>
<evidence type="ECO:0000256" key="1">
    <source>
        <dbReference type="SAM" id="Coils"/>
    </source>
</evidence>